<protein>
    <submittedName>
        <fullName evidence="3">Chemotaxis protein CheW</fullName>
    </submittedName>
</protein>
<dbReference type="PANTHER" id="PTHR22617:SF23">
    <property type="entry name" value="CHEMOTAXIS PROTEIN CHEW"/>
    <property type="match status" value="1"/>
</dbReference>
<dbReference type="EMBL" id="BMKW01000002">
    <property type="protein sequence ID" value="GGJ03003.1"/>
    <property type="molecule type" value="Genomic_DNA"/>
</dbReference>
<evidence type="ECO:0000259" key="2">
    <source>
        <dbReference type="PROSITE" id="PS50851"/>
    </source>
</evidence>
<name>A0A917K6P1_9PROT</name>
<keyword evidence="4" id="KW-1185">Reference proteome</keyword>
<dbReference type="PROSITE" id="PS50851">
    <property type="entry name" value="CHEW"/>
    <property type="match status" value="1"/>
</dbReference>
<feature type="region of interest" description="Disordered" evidence="1">
    <location>
        <begin position="1"/>
        <end position="22"/>
    </location>
</feature>
<organism evidence="3 4">
    <name type="scientific">Neoroseomonas lacus</name>
    <dbReference type="NCBI Taxonomy" id="287609"/>
    <lineage>
        <taxon>Bacteria</taxon>
        <taxon>Pseudomonadati</taxon>
        <taxon>Pseudomonadota</taxon>
        <taxon>Alphaproteobacteria</taxon>
        <taxon>Acetobacterales</taxon>
        <taxon>Acetobacteraceae</taxon>
        <taxon>Neoroseomonas</taxon>
    </lineage>
</organism>
<reference evidence="3" key="1">
    <citation type="journal article" date="2014" name="Int. J. Syst. Evol. Microbiol.">
        <title>Complete genome sequence of Corynebacterium casei LMG S-19264T (=DSM 44701T), isolated from a smear-ripened cheese.</title>
        <authorList>
            <consortium name="US DOE Joint Genome Institute (JGI-PGF)"/>
            <person name="Walter F."/>
            <person name="Albersmeier A."/>
            <person name="Kalinowski J."/>
            <person name="Ruckert C."/>
        </authorList>
    </citation>
    <scope>NUCLEOTIDE SEQUENCE</scope>
    <source>
        <strain evidence="3">CGMCC 1.3617</strain>
    </source>
</reference>
<evidence type="ECO:0000313" key="4">
    <source>
        <dbReference type="Proteomes" id="UP000661507"/>
    </source>
</evidence>
<dbReference type="Gene3D" id="2.30.30.40">
    <property type="entry name" value="SH3 Domains"/>
    <property type="match status" value="1"/>
</dbReference>
<dbReference type="AlphaFoldDB" id="A0A917K6P1"/>
<reference evidence="3" key="2">
    <citation type="submission" date="2020-09" db="EMBL/GenBank/DDBJ databases">
        <authorList>
            <person name="Sun Q."/>
            <person name="Zhou Y."/>
        </authorList>
    </citation>
    <scope>NUCLEOTIDE SEQUENCE</scope>
    <source>
        <strain evidence="3">CGMCC 1.3617</strain>
    </source>
</reference>
<dbReference type="GO" id="GO:0006935">
    <property type="term" value="P:chemotaxis"/>
    <property type="evidence" value="ECO:0007669"/>
    <property type="project" value="InterPro"/>
</dbReference>
<feature type="domain" description="CheW-like" evidence="2">
    <location>
        <begin position="27"/>
        <end position="166"/>
    </location>
</feature>
<dbReference type="GO" id="GO:0005829">
    <property type="term" value="C:cytosol"/>
    <property type="evidence" value="ECO:0007669"/>
    <property type="project" value="TreeGrafter"/>
</dbReference>
<dbReference type="InterPro" id="IPR039315">
    <property type="entry name" value="CheW"/>
</dbReference>
<dbReference type="GO" id="GO:0007165">
    <property type="term" value="P:signal transduction"/>
    <property type="evidence" value="ECO:0007669"/>
    <property type="project" value="InterPro"/>
</dbReference>
<evidence type="ECO:0000256" key="1">
    <source>
        <dbReference type="SAM" id="MobiDB-lite"/>
    </source>
</evidence>
<dbReference type="Pfam" id="PF01584">
    <property type="entry name" value="CheW"/>
    <property type="match status" value="1"/>
</dbReference>
<feature type="compositionally biased region" description="Low complexity" evidence="1">
    <location>
        <begin position="1"/>
        <end position="12"/>
    </location>
</feature>
<dbReference type="PANTHER" id="PTHR22617">
    <property type="entry name" value="CHEMOTAXIS SENSOR HISTIDINE KINASE-RELATED"/>
    <property type="match status" value="1"/>
</dbReference>
<gene>
    <name evidence="3" type="ORF">GCM10011320_07350</name>
</gene>
<comment type="caution">
    <text evidence="3">The sequence shown here is derived from an EMBL/GenBank/DDBJ whole genome shotgun (WGS) entry which is preliminary data.</text>
</comment>
<sequence>MQTTTAAADAAVRPPPPASTAAAPTEEDVFLTLTVAGQACAVPVLAVRDVLGAHAITRIPLAPGEVAGSLNLRGRIVTALDLRLRLGLPPRDAKAPPAMSVVVEQTNELYALLVDQVGEVVPMPASGFTANPPTLDPMWREVSRGVHRQEGHLVIALDVGRVLAIG</sequence>
<dbReference type="SUPFAM" id="SSF50341">
    <property type="entry name" value="CheW-like"/>
    <property type="match status" value="1"/>
</dbReference>
<dbReference type="InterPro" id="IPR036061">
    <property type="entry name" value="CheW-like_dom_sf"/>
</dbReference>
<dbReference type="RefSeq" id="WP_188965586.1">
    <property type="nucleotide sequence ID" value="NZ_BMKW01000002.1"/>
</dbReference>
<dbReference type="SMART" id="SM00260">
    <property type="entry name" value="CheW"/>
    <property type="match status" value="1"/>
</dbReference>
<dbReference type="Proteomes" id="UP000661507">
    <property type="component" value="Unassembled WGS sequence"/>
</dbReference>
<accession>A0A917K6P1</accession>
<dbReference type="Gene3D" id="2.40.50.180">
    <property type="entry name" value="CheA-289, Domain 4"/>
    <property type="match status" value="1"/>
</dbReference>
<evidence type="ECO:0000313" key="3">
    <source>
        <dbReference type="EMBL" id="GGJ03003.1"/>
    </source>
</evidence>
<dbReference type="InterPro" id="IPR002545">
    <property type="entry name" value="CheW-lke_dom"/>
</dbReference>
<proteinExistence type="predicted"/>